<comment type="caution">
    <text evidence="1">The sequence shown here is derived from an EMBL/GenBank/DDBJ whole genome shotgun (WGS) entry which is preliminary data.</text>
</comment>
<organism evidence="1 2">
    <name type="scientific">Ranitomeya imitator</name>
    <name type="common">mimic poison frog</name>
    <dbReference type="NCBI Taxonomy" id="111125"/>
    <lineage>
        <taxon>Eukaryota</taxon>
        <taxon>Metazoa</taxon>
        <taxon>Chordata</taxon>
        <taxon>Craniata</taxon>
        <taxon>Vertebrata</taxon>
        <taxon>Euteleostomi</taxon>
        <taxon>Amphibia</taxon>
        <taxon>Batrachia</taxon>
        <taxon>Anura</taxon>
        <taxon>Neobatrachia</taxon>
        <taxon>Hyloidea</taxon>
        <taxon>Dendrobatidae</taxon>
        <taxon>Dendrobatinae</taxon>
        <taxon>Ranitomeya</taxon>
    </lineage>
</organism>
<evidence type="ECO:0000313" key="2">
    <source>
        <dbReference type="Proteomes" id="UP001176940"/>
    </source>
</evidence>
<protein>
    <submittedName>
        <fullName evidence="1">Uncharacterized protein</fullName>
    </submittedName>
</protein>
<dbReference type="EMBL" id="CAUEEQ010016967">
    <property type="protein sequence ID" value="CAJ0940335.1"/>
    <property type="molecule type" value="Genomic_DNA"/>
</dbReference>
<dbReference type="Proteomes" id="UP001176940">
    <property type="component" value="Unassembled WGS sequence"/>
</dbReference>
<sequence>MEILQCLAETQRFNLNLVFLSMNEMDRCQRLFMKLTTLVNDENETDGKLKSALKKLITLYKVNESRK</sequence>
<name>A0ABN9LIZ5_9NEOB</name>
<gene>
    <name evidence="1" type="ORF">RIMI_LOCUS8520613</name>
</gene>
<keyword evidence="2" id="KW-1185">Reference proteome</keyword>
<reference evidence="1" key="1">
    <citation type="submission" date="2023-07" db="EMBL/GenBank/DDBJ databases">
        <authorList>
            <person name="Stuckert A."/>
        </authorList>
    </citation>
    <scope>NUCLEOTIDE SEQUENCE</scope>
</reference>
<proteinExistence type="predicted"/>
<evidence type="ECO:0000313" key="1">
    <source>
        <dbReference type="EMBL" id="CAJ0940335.1"/>
    </source>
</evidence>
<accession>A0ABN9LIZ5</accession>